<protein>
    <recommendedName>
        <fullName evidence="3">DUF1552 domain-containing protein</fullName>
    </recommendedName>
</protein>
<dbReference type="KEGG" id="lcre:Pla8534_32930"/>
<gene>
    <name evidence="1" type="ORF">Pla8534_32930</name>
</gene>
<evidence type="ECO:0000313" key="2">
    <source>
        <dbReference type="Proteomes" id="UP000317648"/>
    </source>
</evidence>
<evidence type="ECO:0000313" key="1">
    <source>
        <dbReference type="EMBL" id="QDU95478.1"/>
    </source>
</evidence>
<dbReference type="Pfam" id="PF07586">
    <property type="entry name" value="HXXSHH"/>
    <property type="match status" value="1"/>
</dbReference>
<accession>A0A518DUH8</accession>
<dbReference type="EMBL" id="CP036433">
    <property type="protein sequence ID" value="QDU95478.1"/>
    <property type="molecule type" value="Genomic_DNA"/>
</dbReference>
<proteinExistence type="predicted"/>
<dbReference type="Proteomes" id="UP000317648">
    <property type="component" value="Chromosome"/>
</dbReference>
<evidence type="ECO:0008006" key="3">
    <source>
        <dbReference type="Google" id="ProtNLM"/>
    </source>
</evidence>
<organism evidence="1 2">
    <name type="scientific">Lignipirellula cremea</name>
    <dbReference type="NCBI Taxonomy" id="2528010"/>
    <lineage>
        <taxon>Bacteria</taxon>
        <taxon>Pseudomonadati</taxon>
        <taxon>Planctomycetota</taxon>
        <taxon>Planctomycetia</taxon>
        <taxon>Pirellulales</taxon>
        <taxon>Pirellulaceae</taxon>
        <taxon>Lignipirellula</taxon>
    </lineage>
</organism>
<keyword evidence="2" id="KW-1185">Reference proteome</keyword>
<dbReference type="PROSITE" id="PS51318">
    <property type="entry name" value="TAT"/>
    <property type="match status" value="1"/>
</dbReference>
<dbReference type="InterPro" id="IPR006311">
    <property type="entry name" value="TAT_signal"/>
</dbReference>
<dbReference type="InterPro" id="IPR011447">
    <property type="entry name" value="DUF1552"/>
</dbReference>
<dbReference type="AlphaFoldDB" id="A0A518DUH8"/>
<dbReference type="RefSeq" id="WP_231756636.1">
    <property type="nucleotide sequence ID" value="NZ_CP036433.1"/>
</dbReference>
<reference evidence="1 2" key="1">
    <citation type="submission" date="2019-02" db="EMBL/GenBank/DDBJ databases">
        <title>Deep-cultivation of Planctomycetes and their phenomic and genomic characterization uncovers novel biology.</title>
        <authorList>
            <person name="Wiegand S."/>
            <person name="Jogler M."/>
            <person name="Boedeker C."/>
            <person name="Pinto D."/>
            <person name="Vollmers J."/>
            <person name="Rivas-Marin E."/>
            <person name="Kohn T."/>
            <person name="Peeters S.H."/>
            <person name="Heuer A."/>
            <person name="Rast P."/>
            <person name="Oberbeckmann S."/>
            <person name="Bunk B."/>
            <person name="Jeske O."/>
            <person name="Meyerdierks A."/>
            <person name="Storesund J.E."/>
            <person name="Kallscheuer N."/>
            <person name="Luecker S."/>
            <person name="Lage O.M."/>
            <person name="Pohl T."/>
            <person name="Merkel B.J."/>
            <person name="Hornburger P."/>
            <person name="Mueller R.-W."/>
            <person name="Bruemmer F."/>
            <person name="Labrenz M."/>
            <person name="Spormann A.M."/>
            <person name="Op den Camp H."/>
            <person name="Overmann J."/>
            <person name="Amann R."/>
            <person name="Jetten M.S.M."/>
            <person name="Mascher T."/>
            <person name="Medema M.H."/>
            <person name="Devos D.P."/>
            <person name="Kaster A.-K."/>
            <person name="Ovreas L."/>
            <person name="Rohde M."/>
            <person name="Galperin M.Y."/>
            <person name="Jogler C."/>
        </authorList>
    </citation>
    <scope>NUCLEOTIDE SEQUENCE [LARGE SCALE GENOMIC DNA]</scope>
    <source>
        <strain evidence="1 2">Pla85_3_4</strain>
    </source>
</reference>
<sequence length="420" mass="45570">MKPSSLSRRTFLRGAGVSLSLPLLDAMQPRGVFAQTGTPPRRMVAINIPLGFYGPSFFPEQAGRDYATSDYLQSAEPMRNDFTIFSGTSHPDVDGGHSAEKSFLTAAPHPGSRSFKNTISLDQLVAREIGRQTRFASLTLGDHSLSWSANGVSIPSERTPAKAYAQLFLSGSREEIAVQEQRLQDGQSIMDTVLADAQAMQRHIGPADRQKLDQYFTAVRETEQRLVKAEAWAKTPKPVVEAESPGLIPGADFTARLKGHFDVIRLALQTDSTRVVTLGGNGGSEVSPLPGVDQGYHGLSHHGKNPEMIAQLERIEQETIRVWAEFLASLKATPDGSSNLLDQTQVLLGSNLGSGSGHLTTNLPIVLAGGPFRHGQHLAFDNRHNYPLPNLFVSMLQGLGLEYDAFASGKTTMRGLEMRG</sequence>
<name>A0A518DUH8_9BACT</name>